<feature type="active site" description="Charge relay system" evidence="4">
    <location>
        <position position="75"/>
    </location>
</feature>
<dbReference type="InterPro" id="IPR036852">
    <property type="entry name" value="Peptidase_S8/S53_dom_sf"/>
</dbReference>
<evidence type="ECO:0000313" key="10">
    <source>
        <dbReference type="Proteomes" id="UP000718281"/>
    </source>
</evidence>
<dbReference type="Gene3D" id="3.40.50.200">
    <property type="entry name" value="Peptidase S8/S53 domain"/>
    <property type="match status" value="1"/>
</dbReference>
<evidence type="ECO:0000256" key="3">
    <source>
        <dbReference type="ARBA" id="ARBA00022825"/>
    </source>
</evidence>
<comment type="caution">
    <text evidence="9">The sequence shown here is derived from an EMBL/GenBank/DDBJ whole genome shotgun (WGS) entry which is preliminary data.</text>
</comment>
<dbReference type="InterPro" id="IPR015500">
    <property type="entry name" value="Peptidase_S8_subtilisin-rel"/>
</dbReference>
<evidence type="ECO:0000259" key="8">
    <source>
        <dbReference type="Pfam" id="PF00082"/>
    </source>
</evidence>
<evidence type="ECO:0000256" key="2">
    <source>
        <dbReference type="ARBA" id="ARBA00022801"/>
    </source>
</evidence>
<keyword evidence="3 4" id="KW-0720">Serine protease</keyword>
<evidence type="ECO:0000256" key="6">
    <source>
        <dbReference type="SAM" id="Phobius"/>
    </source>
</evidence>
<feature type="domain" description="Peptidase S8/S53" evidence="8">
    <location>
        <begin position="66"/>
        <end position="339"/>
    </location>
</feature>
<dbReference type="GO" id="GO:0004252">
    <property type="term" value="F:serine-type endopeptidase activity"/>
    <property type="evidence" value="ECO:0007669"/>
    <property type="project" value="UniProtKB-UniRule"/>
</dbReference>
<organism evidence="9 10">
    <name type="scientific">Candidatus Phosphoribacter hodrii</name>
    <dbReference type="NCBI Taxonomy" id="2953743"/>
    <lineage>
        <taxon>Bacteria</taxon>
        <taxon>Bacillati</taxon>
        <taxon>Actinomycetota</taxon>
        <taxon>Actinomycetes</taxon>
        <taxon>Micrococcales</taxon>
        <taxon>Dermatophilaceae</taxon>
        <taxon>Candidatus Phosphoribacter</taxon>
    </lineage>
</organism>
<accession>A0A935CCF3</accession>
<keyword evidence="1 4" id="KW-0645">Protease</keyword>
<gene>
    <name evidence="9" type="ORF">IPF40_02670</name>
</gene>
<dbReference type="AlphaFoldDB" id="A0A935CCF3"/>
<keyword evidence="6" id="KW-0472">Membrane</keyword>
<dbReference type="InterPro" id="IPR000209">
    <property type="entry name" value="Peptidase_S8/S53_dom"/>
</dbReference>
<dbReference type="PRINTS" id="PR00723">
    <property type="entry name" value="SUBTILISIN"/>
</dbReference>
<evidence type="ECO:0000256" key="5">
    <source>
        <dbReference type="SAM" id="MobiDB-lite"/>
    </source>
</evidence>
<dbReference type="PANTHER" id="PTHR42884">
    <property type="entry name" value="PROPROTEIN CONVERTASE SUBTILISIN/KEXIN-RELATED"/>
    <property type="match status" value="1"/>
</dbReference>
<evidence type="ECO:0000256" key="1">
    <source>
        <dbReference type="ARBA" id="ARBA00022670"/>
    </source>
</evidence>
<keyword evidence="7" id="KW-0732">Signal</keyword>
<feature type="active site" description="Charge relay system" evidence="4">
    <location>
        <position position="112"/>
    </location>
</feature>
<sequence length="468" mass="47057">MASRAFARRPRLAAPVLVLAALALSTTTAAPAAFGAGEPGTPAQARASQWWLDGLGVSKAHQVTRGEGVTVCVADTEFLPTAPDLIGADFSKGTDLTGSGLLTEPTPFSEDHGTQMAALIVGQGSGTNHAQGTLGVAPGAKVLWVSMSDTGELSLPAAIKACADLGADVITASVAGGIDTAAIAYAQARDAVIVAPTGNDSLRTGINDFAAHWGVIAVTGVDATLTFDPRANTSAATFPFQDLDPDPRPEDRAGTVLAAPYSAVRSTDQNCQGPLLPNVEGGYVSRCGTSGATAIVAGIVALVRSKFPELNAANVINRLIRTATQSGAAPRPSVPLGFGVVDAYAALSADVPAVTDNPLGSCYTGSRGIWDDRVKPSRPEPPAHTRLAPAPWKDPIANVPASTAVGTTQTTPAVPVTGPPDVASGPVAASGVSALVWIASGLAVVLGLAGVAAAVAVSRRGRRPTPSG</sequence>
<dbReference type="PANTHER" id="PTHR42884:SF14">
    <property type="entry name" value="NEUROENDOCRINE CONVERTASE 1"/>
    <property type="match status" value="1"/>
</dbReference>
<dbReference type="Pfam" id="PF00082">
    <property type="entry name" value="Peptidase_S8"/>
    <property type="match status" value="1"/>
</dbReference>
<evidence type="ECO:0000256" key="7">
    <source>
        <dbReference type="SAM" id="SignalP"/>
    </source>
</evidence>
<evidence type="ECO:0000313" key="9">
    <source>
        <dbReference type="EMBL" id="MBK6299989.1"/>
    </source>
</evidence>
<evidence type="ECO:0000256" key="4">
    <source>
        <dbReference type="PROSITE-ProRule" id="PRU01240"/>
    </source>
</evidence>
<dbReference type="GO" id="GO:0016485">
    <property type="term" value="P:protein processing"/>
    <property type="evidence" value="ECO:0007669"/>
    <property type="project" value="TreeGrafter"/>
</dbReference>
<keyword evidence="2 4" id="KW-0378">Hydrolase</keyword>
<dbReference type="Proteomes" id="UP000718281">
    <property type="component" value="Unassembled WGS sequence"/>
</dbReference>
<feature type="signal peptide" evidence="7">
    <location>
        <begin position="1"/>
        <end position="32"/>
    </location>
</feature>
<name>A0A935CCF3_9MICO</name>
<feature type="active site" description="Charge relay system" evidence="4">
    <location>
        <position position="290"/>
    </location>
</feature>
<feature type="transmembrane region" description="Helical" evidence="6">
    <location>
        <begin position="434"/>
        <end position="457"/>
    </location>
</feature>
<feature type="region of interest" description="Disordered" evidence="5">
    <location>
        <begin position="373"/>
        <end position="393"/>
    </location>
</feature>
<dbReference type="GO" id="GO:0005886">
    <property type="term" value="C:plasma membrane"/>
    <property type="evidence" value="ECO:0007669"/>
    <property type="project" value="TreeGrafter"/>
</dbReference>
<feature type="compositionally biased region" description="Basic and acidic residues" evidence="5">
    <location>
        <begin position="373"/>
        <end position="383"/>
    </location>
</feature>
<comment type="similarity">
    <text evidence="4">Belongs to the peptidase S8 family.</text>
</comment>
<proteinExistence type="inferred from homology"/>
<dbReference type="SUPFAM" id="SSF52743">
    <property type="entry name" value="Subtilisin-like"/>
    <property type="match status" value="1"/>
</dbReference>
<reference evidence="9 10" key="1">
    <citation type="submission" date="2020-10" db="EMBL/GenBank/DDBJ databases">
        <title>Connecting structure to function with the recovery of over 1000 high-quality activated sludge metagenome-assembled genomes encoding full-length rRNA genes using long-read sequencing.</title>
        <authorList>
            <person name="Singleton C.M."/>
            <person name="Petriglieri F."/>
            <person name="Kristensen J.M."/>
            <person name="Kirkegaard R.H."/>
            <person name="Michaelsen T.Y."/>
            <person name="Andersen M.H."/>
            <person name="Karst S.M."/>
            <person name="Dueholm M.S."/>
            <person name="Nielsen P.H."/>
            <person name="Albertsen M."/>
        </authorList>
    </citation>
    <scope>NUCLEOTIDE SEQUENCE [LARGE SCALE GENOMIC DNA]</scope>
    <source>
        <strain evidence="9">AalE_18-Q3-R2-46_BAT3C.188</strain>
    </source>
</reference>
<keyword evidence="6" id="KW-0812">Transmembrane</keyword>
<dbReference type="PROSITE" id="PS51892">
    <property type="entry name" value="SUBTILASE"/>
    <property type="match status" value="1"/>
</dbReference>
<feature type="chain" id="PRO_5037666726" evidence="7">
    <location>
        <begin position="33"/>
        <end position="468"/>
    </location>
</feature>
<dbReference type="EMBL" id="JADIXZ010000001">
    <property type="protein sequence ID" value="MBK6299989.1"/>
    <property type="molecule type" value="Genomic_DNA"/>
</dbReference>
<keyword evidence="6" id="KW-1133">Transmembrane helix</keyword>
<protein>
    <submittedName>
        <fullName evidence="9">S8 family serine peptidase</fullName>
    </submittedName>
</protein>